<dbReference type="OrthoDB" id="1044435at2759"/>
<dbReference type="Gene3D" id="3.10.490.10">
    <property type="entry name" value="Gamma-glutamyl cyclotransferase-like"/>
    <property type="match status" value="1"/>
</dbReference>
<feature type="domain" description="Gamma-glutamylcyclotransferase AIG2-like" evidence="4">
    <location>
        <begin position="11"/>
        <end position="131"/>
    </location>
</feature>
<evidence type="ECO:0000256" key="1">
    <source>
        <dbReference type="ARBA" id="ARBA00008861"/>
    </source>
</evidence>
<dbReference type="GO" id="GO:0016740">
    <property type="term" value="F:transferase activity"/>
    <property type="evidence" value="ECO:0007669"/>
    <property type="project" value="UniProtKB-KW"/>
</dbReference>
<comment type="similarity">
    <text evidence="1">Belongs to the gamma-glutamylcyclotransferase family.</text>
</comment>
<protein>
    <recommendedName>
        <fullName evidence="3">Putative gamma-glutamylcyclotransferase</fullName>
    </recommendedName>
</protein>
<dbReference type="PANTHER" id="PTHR31544:SF2">
    <property type="entry name" value="AIG2-LIKE PROTEIN D"/>
    <property type="match status" value="1"/>
</dbReference>
<dbReference type="InterPro" id="IPR045038">
    <property type="entry name" value="AIG2-like"/>
</dbReference>
<dbReference type="PANTHER" id="PTHR31544">
    <property type="entry name" value="AIG2-LIKE PROTEIN D"/>
    <property type="match status" value="1"/>
</dbReference>
<dbReference type="CDD" id="cd06661">
    <property type="entry name" value="GGCT_like"/>
    <property type="match status" value="1"/>
</dbReference>
<evidence type="ECO:0000313" key="5">
    <source>
        <dbReference type="EMBL" id="VEU33607.1"/>
    </source>
</evidence>
<keyword evidence="6" id="KW-1185">Reference proteome</keyword>
<sequence>MLLPVSAGHRCFVYGTLMSPEVLRTLIGRVPSIEDRPAYLPWGYSRHPVSGRVFPAVIENASDKDRVKGLLLSGITDEELEVFDWFEADEYERRSLPVSLLGPEAGSPGGGGSCESDATEVEVDADVYIWCAGDRFLEMGSAWDFEGFCTHDLKWYLRSTVRPCRDDYDRLKKLS</sequence>
<dbReference type="Pfam" id="PF06094">
    <property type="entry name" value="GGACT"/>
    <property type="match status" value="1"/>
</dbReference>
<dbReference type="Proteomes" id="UP000291116">
    <property type="component" value="Unassembled WGS sequence"/>
</dbReference>
<keyword evidence="2" id="KW-0808">Transferase</keyword>
<proteinExistence type="inferred from homology"/>
<reference evidence="5 6" key="1">
    <citation type="submission" date="2019-01" db="EMBL/GenBank/DDBJ databases">
        <authorList>
            <person name="Ferrante I. M."/>
        </authorList>
    </citation>
    <scope>NUCLEOTIDE SEQUENCE [LARGE SCALE GENOMIC DNA]</scope>
    <source>
        <strain evidence="5 6">B856</strain>
    </source>
</reference>
<dbReference type="InterPro" id="IPR036568">
    <property type="entry name" value="GGCT-like_sf"/>
</dbReference>
<dbReference type="AlphaFoldDB" id="A0A448YUX8"/>
<name>A0A448YUX8_9STRA</name>
<dbReference type="EMBL" id="CAACVS010000003">
    <property type="protein sequence ID" value="VEU33607.1"/>
    <property type="molecule type" value="Genomic_DNA"/>
</dbReference>
<dbReference type="InterPro" id="IPR009288">
    <property type="entry name" value="AIG2-like_dom"/>
</dbReference>
<dbReference type="InterPro" id="IPR013024">
    <property type="entry name" value="GGCT-like"/>
</dbReference>
<evidence type="ECO:0000256" key="3">
    <source>
        <dbReference type="ARBA" id="ARBA00030602"/>
    </source>
</evidence>
<organism evidence="5 6">
    <name type="scientific">Pseudo-nitzschia multistriata</name>
    <dbReference type="NCBI Taxonomy" id="183589"/>
    <lineage>
        <taxon>Eukaryota</taxon>
        <taxon>Sar</taxon>
        <taxon>Stramenopiles</taxon>
        <taxon>Ochrophyta</taxon>
        <taxon>Bacillariophyta</taxon>
        <taxon>Bacillariophyceae</taxon>
        <taxon>Bacillariophycidae</taxon>
        <taxon>Bacillariales</taxon>
        <taxon>Bacillariaceae</taxon>
        <taxon>Pseudo-nitzschia</taxon>
    </lineage>
</organism>
<accession>A0A448YUX8</accession>
<gene>
    <name evidence="5" type="ORF">PSNMU_V1.4_AUG-EV-PASAV3_0000340</name>
</gene>
<evidence type="ECO:0000256" key="2">
    <source>
        <dbReference type="ARBA" id="ARBA00022679"/>
    </source>
</evidence>
<evidence type="ECO:0000259" key="4">
    <source>
        <dbReference type="Pfam" id="PF06094"/>
    </source>
</evidence>
<dbReference type="SUPFAM" id="SSF110857">
    <property type="entry name" value="Gamma-glutamyl cyclotransferase-like"/>
    <property type="match status" value="1"/>
</dbReference>
<evidence type="ECO:0000313" key="6">
    <source>
        <dbReference type="Proteomes" id="UP000291116"/>
    </source>
</evidence>